<dbReference type="Pfam" id="PF05193">
    <property type="entry name" value="Peptidase_M16_C"/>
    <property type="match status" value="1"/>
</dbReference>
<dbReference type="EMBL" id="VUMX01000005">
    <property type="protein sequence ID" value="MST86641.1"/>
    <property type="molecule type" value="Genomic_DNA"/>
</dbReference>
<evidence type="ECO:0000256" key="1">
    <source>
        <dbReference type="ARBA" id="ARBA00007261"/>
    </source>
</evidence>
<comment type="similarity">
    <text evidence="1">Belongs to the peptidase M16 family.</text>
</comment>
<protein>
    <submittedName>
        <fullName evidence="3">Insulinase family protein</fullName>
    </submittedName>
</protein>
<sequence>MNNALNIAIEKNEKFTTANLGCFLRLPLTRHNMAFASLLCRMQMDASNAYPSVGQQLLRLEELYSMRFEATVQLYGKDLILSYLADFVEPQQILDPDYTYETVMETFAQLVTGPLLSKEVLELAQRQLADDYQTLMAEPSNYALAAFFDNWYASQPDYASSFMGPIDLIEDATVQEMNRFVASLPAMPVVFLGNAYDKGQVERLAKKYFNYKGLTREFADNALKIKAPKLDLEKAEVQGNQQAQLFLGYAYSGAGNLPDQITGLVLRHYLTGEQSSRLFTKVREENGAAYAVESSWFVDNSLFLINAGLDPEKVDRAKQIIVEEMKKVAAGRIDPGLLKQSKQALVNQTLLGQDQESWLLSKQLRGELKPEYADFDQIKAAKAVTVNKLREFAQKLILNESYVLR</sequence>
<keyword evidence="4" id="KW-1185">Reference proteome</keyword>
<accession>A0A6A8MCG2</accession>
<dbReference type="Proteomes" id="UP000438120">
    <property type="component" value="Unassembled WGS sequence"/>
</dbReference>
<evidence type="ECO:0000259" key="2">
    <source>
        <dbReference type="Pfam" id="PF05193"/>
    </source>
</evidence>
<reference evidence="3 4" key="1">
    <citation type="submission" date="2019-08" db="EMBL/GenBank/DDBJ databases">
        <title>In-depth cultivation of the pig gut microbiome towards novel bacterial diversity and tailored functional studies.</title>
        <authorList>
            <person name="Wylensek D."/>
            <person name="Hitch T.C.A."/>
            <person name="Clavel T."/>
        </authorList>
    </citation>
    <scope>NUCLEOTIDE SEQUENCE [LARGE SCALE GENOMIC DNA]</scope>
    <source>
        <strain evidence="3 4">Bifido-178-WT-2B</strain>
    </source>
</reference>
<evidence type="ECO:0000313" key="3">
    <source>
        <dbReference type="EMBL" id="MST86641.1"/>
    </source>
</evidence>
<gene>
    <name evidence="3" type="ORF">FYJ62_03045</name>
</gene>
<name>A0A6A8MCG2_9LACO</name>
<dbReference type="SUPFAM" id="SSF63411">
    <property type="entry name" value="LuxS/MPP-like metallohydrolase"/>
    <property type="match status" value="2"/>
</dbReference>
<dbReference type="PANTHER" id="PTHR11851:SF49">
    <property type="entry name" value="MITOCHONDRIAL-PROCESSING PEPTIDASE SUBUNIT ALPHA"/>
    <property type="match status" value="1"/>
</dbReference>
<organism evidence="3 4">
    <name type="scientific">Lactobacillus porci</name>
    <dbReference type="NCBI Taxonomy" id="2012477"/>
    <lineage>
        <taxon>Bacteria</taxon>
        <taxon>Bacillati</taxon>
        <taxon>Bacillota</taxon>
        <taxon>Bacilli</taxon>
        <taxon>Lactobacillales</taxon>
        <taxon>Lactobacillaceae</taxon>
        <taxon>Lactobacillus</taxon>
    </lineage>
</organism>
<comment type="caution">
    <text evidence="3">The sequence shown here is derived from an EMBL/GenBank/DDBJ whole genome shotgun (WGS) entry which is preliminary data.</text>
</comment>
<evidence type="ECO:0000313" key="4">
    <source>
        <dbReference type="Proteomes" id="UP000438120"/>
    </source>
</evidence>
<feature type="domain" description="Peptidase M16 C-terminal" evidence="2">
    <location>
        <begin position="187"/>
        <end position="345"/>
    </location>
</feature>
<dbReference type="OrthoDB" id="2305590at2"/>
<dbReference type="PANTHER" id="PTHR11851">
    <property type="entry name" value="METALLOPROTEASE"/>
    <property type="match status" value="1"/>
</dbReference>
<dbReference type="InterPro" id="IPR050361">
    <property type="entry name" value="MPP/UQCRC_Complex"/>
</dbReference>
<dbReference type="InterPro" id="IPR007863">
    <property type="entry name" value="Peptidase_M16_C"/>
</dbReference>
<dbReference type="GO" id="GO:0046872">
    <property type="term" value="F:metal ion binding"/>
    <property type="evidence" value="ECO:0007669"/>
    <property type="project" value="InterPro"/>
</dbReference>
<proteinExistence type="inferred from homology"/>
<dbReference type="InterPro" id="IPR011249">
    <property type="entry name" value="Metalloenz_LuxS/M16"/>
</dbReference>
<dbReference type="Gene3D" id="3.30.830.10">
    <property type="entry name" value="Metalloenzyme, LuxS/M16 peptidase-like"/>
    <property type="match status" value="2"/>
</dbReference>
<dbReference type="AlphaFoldDB" id="A0A6A8MCG2"/>
<dbReference type="RefSeq" id="WP_154547614.1">
    <property type="nucleotide sequence ID" value="NZ_VUMX01000005.1"/>
</dbReference>